<feature type="region of interest" description="Disordered" evidence="1">
    <location>
        <begin position="1"/>
        <end position="91"/>
    </location>
</feature>
<sequence length="99" mass="9956">MVLEEAKRRRPPHGAFGHSENSGAASAPRVLGPAHPAARGSRRPHSRAAPDRARAAARTPSRATSAGGRAPRPGSPPPAGAAAPGPPRALAAAEWVCAP</sequence>
<reference evidence="2 3" key="1">
    <citation type="submission" date="2018-11" db="EMBL/GenBank/DDBJ databases">
        <title>Haplotype-resolved cattle genomes.</title>
        <authorList>
            <person name="Low W.Y."/>
            <person name="Tearle R."/>
            <person name="Bickhart D.M."/>
            <person name="Rosen B.D."/>
            <person name="Koren S."/>
            <person name="Rhie A."/>
            <person name="Hiendleder S."/>
            <person name="Phillippy A.M."/>
            <person name="Smith T.P.L."/>
            <person name="Williams J.L."/>
        </authorList>
    </citation>
    <scope>NUCLEOTIDE SEQUENCE [LARGE SCALE GENOMIC DNA]</scope>
</reference>
<evidence type="ECO:0000313" key="3">
    <source>
        <dbReference type="Proteomes" id="UP000429181"/>
    </source>
</evidence>
<accession>A0A4W2GN61</accession>
<evidence type="ECO:0000313" key="2">
    <source>
        <dbReference type="Ensembl" id="ENSBIXP00005019950.1"/>
    </source>
</evidence>
<feature type="compositionally biased region" description="Low complexity" evidence="1">
    <location>
        <begin position="56"/>
        <end position="72"/>
    </location>
</feature>
<proteinExistence type="predicted"/>
<organism evidence="2 3">
    <name type="scientific">Bos indicus x Bos taurus</name>
    <name type="common">Hybrid cattle</name>
    <dbReference type="NCBI Taxonomy" id="30522"/>
    <lineage>
        <taxon>Eukaryota</taxon>
        <taxon>Metazoa</taxon>
        <taxon>Chordata</taxon>
        <taxon>Craniata</taxon>
        <taxon>Vertebrata</taxon>
        <taxon>Euteleostomi</taxon>
        <taxon>Mammalia</taxon>
        <taxon>Eutheria</taxon>
        <taxon>Laurasiatheria</taxon>
        <taxon>Artiodactyla</taxon>
        <taxon>Ruminantia</taxon>
        <taxon>Pecora</taxon>
        <taxon>Bovidae</taxon>
        <taxon>Bovinae</taxon>
        <taxon>Bos</taxon>
    </lineage>
</organism>
<name>A0A4W2GN61_BOBOX</name>
<dbReference type="AlphaFoldDB" id="A0A4W2GN61"/>
<dbReference type="Ensembl" id="ENSBIXT00005033077.1">
    <property type="protein sequence ID" value="ENSBIXP00005019950.1"/>
    <property type="gene ID" value="ENSBIXG00005003940.1"/>
</dbReference>
<protein>
    <submittedName>
        <fullName evidence="2">Uncharacterized protein</fullName>
    </submittedName>
</protein>
<reference evidence="2" key="2">
    <citation type="submission" date="2025-08" db="UniProtKB">
        <authorList>
            <consortium name="Ensembl"/>
        </authorList>
    </citation>
    <scope>IDENTIFICATION</scope>
</reference>
<dbReference type="GeneTree" id="ENSGT00950000183608"/>
<evidence type="ECO:0000256" key="1">
    <source>
        <dbReference type="SAM" id="MobiDB-lite"/>
    </source>
</evidence>
<dbReference type="Proteomes" id="UP000429181">
    <property type="component" value="Chromosome 19"/>
</dbReference>
<feature type="compositionally biased region" description="Pro residues" evidence="1">
    <location>
        <begin position="73"/>
        <end position="87"/>
    </location>
</feature>